<reference evidence="3" key="1">
    <citation type="submission" date="2015-10" db="EMBL/GenBank/DDBJ databases">
        <authorList>
            <person name="Devillers H."/>
        </authorList>
    </citation>
    <scope>NUCLEOTIDE SEQUENCE [LARGE SCALE GENOMIC DNA]</scope>
</reference>
<evidence type="ECO:0000313" key="3">
    <source>
        <dbReference type="Proteomes" id="UP000236544"/>
    </source>
</evidence>
<dbReference type="Gene3D" id="3.90.1410.10">
    <property type="entry name" value="set domain protein methyltransferase, domain 1"/>
    <property type="match status" value="1"/>
</dbReference>
<dbReference type="SUPFAM" id="SSF82199">
    <property type="entry name" value="SET domain"/>
    <property type="match status" value="1"/>
</dbReference>
<dbReference type="PANTHER" id="PTHR13271">
    <property type="entry name" value="UNCHARACTERIZED PUTATIVE METHYLTRANSFERASE"/>
    <property type="match status" value="1"/>
</dbReference>
<keyword evidence="3" id="KW-1185">Reference proteome</keyword>
<evidence type="ECO:0000313" key="2">
    <source>
        <dbReference type="EMBL" id="CUS20873.1"/>
    </source>
</evidence>
<dbReference type="AlphaFoldDB" id="A0A0P1KVW8"/>
<dbReference type="EMBL" id="LN890542">
    <property type="protein sequence ID" value="CUS20873.1"/>
    <property type="molecule type" value="Genomic_DNA"/>
</dbReference>
<dbReference type="Proteomes" id="UP000236544">
    <property type="component" value="Unassembled WGS sequence"/>
</dbReference>
<dbReference type="GO" id="GO:0005634">
    <property type="term" value="C:nucleus"/>
    <property type="evidence" value="ECO:0007669"/>
    <property type="project" value="TreeGrafter"/>
</dbReference>
<dbReference type="OrthoDB" id="42889at2759"/>
<dbReference type="PROSITE" id="PS50280">
    <property type="entry name" value="SET"/>
    <property type="match status" value="1"/>
</dbReference>
<protein>
    <submittedName>
        <fullName evidence="2">LAQU0S02e00320g1_1</fullName>
    </submittedName>
</protein>
<dbReference type="InterPro" id="IPR001214">
    <property type="entry name" value="SET_dom"/>
</dbReference>
<proteinExistence type="predicted"/>
<evidence type="ECO:0000259" key="1">
    <source>
        <dbReference type="PROSITE" id="PS50280"/>
    </source>
</evidence>
<dbReference type="PANTHER" id="PTHR13271:SF147">
    <property type="entry name" value="PROTEIN-LYSINE N-METHYLTRANSFERASE EFM1-RELATED"/>
    <property type="match status" value="1"/>
</dbReference>
<dbReference type="Pfam" id="PF00856">
    <property type="entry name" value="SET"/>
    <property type="match status" value="1"/>
</dbReference>
<sequence length="588" mass="67184">MCVEMLKMDHFESRNKSMTIGTINSCIEWAKSHGSVIDDKVEFRADANQGTYAVANAQIVEGSVLVTIPHQLLVTTALAEKHFGLKAPTESNPNALLQLFLSKMKFSSESCSEIAFFQPFMDVLPLTKDIHSPYFWSREELTALKGTELLIKIERNLKKLVKEWFDLITKVNAADDDDTEFYLQSSSNPQFQLSDYSGQSEDFTWHSFTAYLWSAYIVSSRAFPELILEHPDLKDINQAFLYPVVDFFNHHNGQKVQWQLNKDTNGVSFSSGDQIERGEEIFNNYGDKSNEELLLNYGFAMPNNENDLSTLTLRLPPGQLESLVSWDLVISDQNLAENSVNFVLTVDSPLPMSLVKLFGILSKLTSENFVTWRSVLEGTERLNAIIDQKLDFFKDATKLRVSLKSPIRSKSTKAYLAGQKRIFQESSDFIKKFQRKVVKDLKPVSFKSIFKADKPFVNTLTLTFGIMKYEDLLSKGFLQQALLLWIVRAYNMSSREGANLALPQFIIDCFEDVKSNMVIEKDDVQEYLAFYKSMFPQLSTKIPEIYGKGDWSIKNFIVAGTVIDRLVWILPASQEAFFLERKRYDLLS</sequence>
<accession>A0A0P1KVW8</accession>
<dbReference type="InterPro" id="IPR050600">
    <property type="entry name" value="SETD3_SETD6_MTase"/>
</dbReference>
<dbReference type="InterPro" id="IPR046341">
    <property type="entry name" value="SET_dom_sf"/>
</dbReference>
<gene>
    <name evidence="2" type="ORF">LAQU0_S02e00320g</name>
</gene>
<feature type="domain" description="SET" evidence="1">
    <location>
        <begin position="39"/>
        <end position="286"/>
    </location>
</feature>
<organism evidence="2 3">
    <name type="scientific">Lachancea quebecensis</name>
    <dbReference type="NCBI Taxonomy" id="1654605"/>
    <lineage>
        <taxon>Eukaryota</taxon>
        <taxon>Fungi</taxon>
        <taxon>Dikarya</taxon>
        <taxon>Ascomycota</taxon>
        <taxon>Saccharomycotina</taxon>
        <taxon>Saccharomycetes</taxon>
        <taxon>Saccharomycetales</taxon>
        <taxon>Saccharomycetaceae</taxon>
        <taxon>Lachancea</taxon>
    </lineage>
</organism>
<name>A0A0P1KVW8_9SACH</name>
<dbReference type="GO" id="GO:0016279">
    <property type="term" value="F:protein-lysine N-methyltransferase activity"/>
    <property type="evidence" value="ECO:0007669"/>
    <property type="project" value="TreeGrafter"/>
</dbReference>